<evidence type="ECO:0000313" key="2">
    <source>
        <dbReference type="EMBL" id="EJW73464.1"/>
    </source>
</evidence>
<reference evidence="3" key="1">
    <citation type="submission" date="2012-08" db="EMBL/GenBank/DDBJ databases">
        <title>The Genome Sequence of Wuchereria bancrofti.</title>
        <authorList>
            <person name="Nutman T.B."/>
            <person name="Fink D.L."/>
            <person name="Russ C."/>
            <person name="Young S."/>
            <person name="Zeng Q."/>
            <person name="Koehrsen M."/>
            <person name="Alvarado L."/>
            <person name="Berlin A."/>
            <person name="Chapman S.B."/>
            <person name="Chen Z."/>
            <person name="Freedman E."/>
            <person name="Gellesch M."/>
            <person name="Goldberg J."/>
            <person name="Griggs A."/>
            <person name="Gujja S."/>
            <person name="Heilman E.R."/>
            <person name="Heiman D."/>
            <person name="Hepburn T."/>
            <person name="Howarth C."/>
            <person name="Jen D."/>
            <person name="Larson L."/>
            <person name="Lewis B."/>
            <person name="Mehta T."/>
            <person name="Park D."/>
            <person name="Pearson M."/>
            <person name="Roberts A."/>
            <person name="Saif S."/>
            <person name="Shea T."/>
            <person name="Shenoy N."/>
            <person name="Sisk P."/>
            <person name="Stolte C."/>
            <person name="Sykes S."/>
            <person name="Walk T."/>
            <person name="White J."/>
            <person name="Yandava C."/>
            <person name="Haas B."/>
            <person name="Henn M.R."/>
            <person name="Nusbaum C."/>
            <person name="Birren B."/>
        </authorList>
    </citation>
    <scope>NUCLEOTIDE SEQUENCE [LARGE SCALE GENOMIC DNA]</scope>
    <source>
        <strain evidence="3">NA</strain>
    </source>
</reference>
<evidence type="ECO:0000313" key="3">
    <source>
        <dbReference type="Proteomes" id="UP000004810"/>
    </source>
</evidence>
<keyword evidence="1" id="KW-0812">Transmembrane</keyword>
<feature type="non-terminal residue" evidence="2">
    <location>
        <position position="1"/>
    </location>
</feature>
<feature type="transmembrane region" description="Helical" evidence="1">
    <location>
        <begin position="6"/>
        <end position="23"/>
    </location>
</feature>
<feature type="non-terminal residue" evidence="2">
    <location>
        <position position="50"/>
    </location>
</feature>
<sequence>LVVCKKWSVWVPLVLWLASWMFGRHKKLIQRSRNFKVISCESHFTNRARS</sequence>
<dbReference type="EMBL" id="ADBV01014013">
    <property type="protein sequence ID" value="EJW73464.1"/>
    <property type="molecule type" value="Genomic_DNA"/>
</dbReference>
<dbReference type="AlphaFoldDB" id="J9EDH4"/>
<proteinExistence type="predicted"/>
<name>J9EDH4_WUCBA</name>
<dbReference type="Proteomes" id="UP000004810">
    <property type="component" value="Unassembled WGS sequence"/>
</dbReference>
<organism evidence="2 3">
    <name type="scientific">Wuchereria bancrofti</name>
    <dbReference type="NCBI Taxonomy" id="6293"/>
    <lineage>
        <taxon>Eukaryota</taxon>
        <taxon>Metazoa</taxon>
        <taxon>Ecdysozoa</taxon>
        <taxon>Nematoda</taxon>
        <taxon>Chromadorea</taxon>
        <taxon>Rhabditida</taxon>
        <taxon>Spirurina</taxon>
        <taxon>Spiruromorpha</taxon>
        <taxon>Filarioidea</taxon>
        <taxon>Onchocercidae</taxon>
        <taxon>Wuchereria</taxon>
    </lineage>
</organism>
<keyword evidence="1" id="KW-0472">Membrane</keyword>
<protein>
    <submittedName>
        <fullName evidence="2">Uncharacterized protein</fullName>
    </submittedName>
</protein>
<keyword evidence="1" id="KW-1133">Transmembrane helix</keyword>
<comment type="caution">
    <text evidence="2">The sequence shown here is derived from an EMBL/GenBank/DDBJ whole genome shotgun (WGS) entry which is preliminary data.</text>
</comment>
<accession>J9EDH4</accession>
<evidence type="ECO:0000256" key="1">
    <source>
        <dbReference type="SAM" id="Phobius"/>
    </source>
</evidence>
<gene>
    <name evidence="2" type="ORF">WUBG_15627</name>
</gene>